<keyword evidence="2" id="KW-1185">Reference proteome</keyword>
<name>A0AAV7L8D4_PLEWA</name>
<comment type="caution">
    <text evidence="1">The sequence shown here is derived from an EMBL/GenBank/DDBJ whole genome shotgun (WGS) entry which is preliminary data.</text>
</comment>
<gene>
    <name evidence="1" type="ORF">NDU88_000442</name>
</gene>
<evidence type="ECO:0000313" key="2">
    <source>
        <dbReference type="Proteomes" id="UP001066276"/>
    </source>
</evidence>
<protein>
    <submittedName>
        <fullName evidence="1">Uncharacterized protein</fullName>
    </submittedName>
</protein>
<proteinExistence type="predicted"/>
<organism evidence="1 2">
    <name type="scientific">Pleurodeles waltl</name>
    <name type="common">Iberian ribbed newt</name>
    <dbReference type="NCBI Taxonomy" id="8319"/>
    <lineage>
        <taxon>Eukaryota</taxon>
        <taxon>Metazoa</taxon>
        <taxon>Chordata</taxon>
        <taxon>Craniata</taxon>
        <taxon>Vertebrata</taxon>
        <taxon>Euteleostomi</taxon>
        <taxon>Amphibia</taxon>
        <taxon>Batrachia</taxon>
        <taxon>Caudata</taxon>
        <taxon>Salamandroidea</taxon>
        <taxon>Salamandridae</taxon>
        <taxon>Pleurodelinae</taxon>
        <taxon>Pleurodeles</taxon>
    </lineage>
</organism>
<accession>A0AAV7L8D4</accession>
<reference evidence="1" key="1">
    <citation type="journal article" date="2022" name="bioRxiv">
        <title>Sequencing and chromosome-scale assembly of the giantPleurodeles waltlgenome.</title>
        <authorList>
            <person name="Brown T."/>
            <person name="Elewa A."/>
            <person name="Iarovenko S."/>
            <person name="Subramanian E."/>
            <person name="Araus A.J."/>
            <person name="Petzold A."/>
            <person name="Susuki M."/>
            <person name="Suzuki K.-i.T."/>
            <person name="Hayashi T."/>
            <person name="Toyoda A."/>
            <person name="Oliveira C."/>
            <person name="Osipova E."/>
            <person name="Leigh N.D."/>
            <person name="Simon A."/>
            <person name="Yun M.H."/>
        </authorList>
    </citation>
    <scope>NUCLEOTIDE SEQUENCE</scope>
    <source>
        <strain evidence="1">20211129_DDA</strain>
        <tissue evidence="1">Liver</tissue>
    </source>
</reference>
<evidence type="ECO:0000313" key="1">
    <source>
        <dbReference type="EMBL" id="KAJ1087262.1"/>
    </source>
</evidence>
<dbReference type="AlphaFoldDB" id="A0AAV7L8D4"/>
<sequence length="146" mass="15547">MSPASPPTNKNYARKWRLTVPIKGFAIGHLANSTSSLSGRTVTLQMEMGHFTGDVARGLRQITPAFELLQKTQIARGIGDAPQGSEDISSVSFKSASDARASDTAAAVPLLENKQGQGMLDIAAKSSDGHIILVRYICMVVTCLVM</sequence>
<dbReference type="Proteomes" id="UP001066276">
    <property type="component" value="Chromosome 11"/>
</dbReference>
<dbReference type="EMBL" id="JANPWB010000015">
    <property type="protein sequence ID" value="KAJ1087262.1"/>
    <property type="molecule type" value="Genomic_DNA"/>
</dbReference>